<protein>
    <submittedName>
        <fullName evidence="5">Lrp/AsnC family transcriptional regulator</fullName>
    </submittedName>
</protein>
<dbReference type="SUPFAM" id="SSF54909">
    <property type="entry name" value="Dimeric alpha+beta barrel"/>
    <property type="match status" value="1"/>
</dbReference>
<dbReference type="Pfam" id="PF13404">
    <property type="entry name" value="HTH_AsnC-type"/>
    <property type="match status" value="1"/>
</dbReference>
<dbReference type="InterPro" id="IPR036390">
    <property type="entry name" value="WH_DNA-bd_sf"/>
</dbReference>
<gene>
    <name evidence="5" type="ORF">H8K27_01905</name>
</gene>
<evidence type="ECO:0000259" key="4">
    <source>
        <dbReference type="PROSITE" id="PS50956"/>
    </source>
</evidence>
<evidence type="ECO:0000256" key="2">
    <source>
        <dbReference type="ARBA" id="ARBA00023125"/>
    </source>
</evidence>
<keyword evidence="6" id="KW-1185">Reference proteome</keyword>
<evidence type="ECO:0000256" key="1">
    <source>
        <dbReference type="ARBA" id="ARBA00023015"/>
    </source>
</evidence>
<dbReference type="PROSITE" id="PS50956">
    <property type="entry name" value="HTH_ASNC_2"/>
    <property type="match status" value="1"/>
</dbReference>
<evidence type="ECO:0000256" key="3">
    <source>
        <dbReference type="ARBA" id="ARBA00023163"/>
    </source>
</evidence>
<dbReference type="InterPro" id="IPR036388">
    <property type="entry name" value="WH-like_DNA-bd_sf"/>
</dbReference>
<name>A0ABR6YIY2_9BURK</name>
<dbReference type="InterPro" id="IPR019887">
    <property type="entry name" value="Tscrpt_reg_AsnC/Lrp_C"/>
</dbReference>
<dbReference type="EMBL" id="JACOGC010000001">
    <property type="protein sequence ID" value="MBC3883876.1"/>
    <property type="molecule type" value="Genomic_DNA"/>
</dbReference>
<dbReference type="PANTHER" id="PTHR30154">
    <property type="entry name" value="LEUCINE-RESPONSIVE REGULATORY PROTEIN"/>
    <property type="match status" value="1"/>
</dbReference>
<organism evidence="5 6">
    <name type="scientific">Undibacterium griseum</name>
    <dbReference type="NCBI Taxonomy" id="2762295"/>
    <lineage>
        <taxon>Bacteria</taxon>
        <taxon>Pseudomonadati</taxon>
        <taxon>Pseudomonadota</taxon>
        <taxon>Betaproteobacteria</taxon>
        <taxon>Burkholderiales</taxon>
        <taxon>Oxalobacteraceae</taxon>
        <taxon>Undibacterium</taxon>
    </lineage>
</organism>
<dbReference type="Proteomes" id="UP000613113">
    <property type="component" value="Unassembled WGS sequence"/>
</dbReference>
<accession>A0ABR6YIY2</accession>
<dbReference type="Pfam" id="PF01037">
    <property type="entry name" value="AsnC_trans_reg"/>
    <property type="match status" value="1"/>
</dbReference>
<dbReference type="PANTHER" id="PTHR30154:SF53">
    <property type="entry name" value="HTH-TYPE TRANSCRIPTIONAL REGULATOR LRPC"/>
    <property type="match status" value="1"/>
</dbReference>
<dbReference type="InterPro" id="IPR019888">
    <property type="entry name" value="Tscrpt_reg_AsnC-like"/>
</dbReference>
<dbReference type="Gene3D" id="1.10.10.10">
    <property type="entry name" value="Winged helix-like DNA-binding domain superfamily/Winged helix DNA-binding domain"/>
    <property type="match status" value="1"/>
</dbReference>
<feature type="domain" description="HTH asnC-type" evidence="4">
    <location>
        <begin position="32"/>
        <end position="93"/>
    </location>
</feature>
<keyword evidence="1" id="KW-0805">Transcription regulation</keyword>
<dbReference type="SUPFAM" id="SSF46785">
    <property type="entry name" value="Winged helix' DNA-binding domain"/>
    <property type="match status" value="1"/>
</dbReference>
<evidence type="ECO:0000313" key="6">
    <source>
        <dbReference type="Proteomes" id="UP000613113"/>
    </source>
</evidence>
<dbReference type="PRINTS" id="PR00033">
    <property type="entry name" value="HTHASNC"/>
</dbReference>
<dbReference type="InterPro" id="IPR000485">
    <property type="entry name" value="AsnC-type_HTH_dom"/>
</dbReference>
<dbReference type="Gene3D" id="3.30.70.920">
    <property type="match status" value="1"/>
</dbReference>
<comment type="caution">
    <text evidence="5">The sequence shown here is derived from an EMBL/GenBank/DDBJ whole genome shotgun (WGS) entry which is preliminary data.</text>
</comment>
<dbReference type="InterPro" id="IPR011008">
    <property type="entry name" value="Dimeric_a/b-barrel"/>
</dbReference>
<dbReference type="SMART" id="SM00344">
    <property type="entry name" value="HTH_ASNC"/>
    <property type="match status" value="1"/>
</dbReference>
<keyword evidence="3" id="KW-0804">Transcription</keyword>
<reference evidence="5 6" key="1">
    <citation type="submission" date="2020-08" db="EMBL/GenBank/DDBJ databases">
        <title>Novel species isolated from subtropical streams in China.</title>
        <authorList>
            <person name="Lu H."/>
        </authorList>
    </citation>
    <scope>NUCLEOTIDE SEQUENCE [LARGE SCALE GENOMIC DNA]</scope>
    <source>
        <strain evidence="5 6">FT31W</strain>
    </source>
</reference>
<keyword evidence="2" id="KW-0238">DNA-binding</keyword>
<evidence type="ECO:0000313" key="5">
    <source>
        <dbReference type="EMBL" id="MBC3883876.1"/>
    </source>
</evidence>
<proteinExistence type="predicted"/>
<sequence>MHVQAQTETKVFTGCQAQIKQIFWGQTLDLELDNYNRKILALLQTNARLSWTEIGRQVHLTAPAVAERVRQMEEAGVIGGYRAVIDLRKIGYSFEVFVQVIVDSHKALDAWAAQHQEVLALHATTGEHCAILRLGLRSPAHLQQILESLGCLGKTSTAMVLSTQMEQRLRVPADQLENAAR</sequence>